<keyword evidence="5 6" id="KW-0472">Membrane</keyword>
<dbReference type="InterPro" id="IPR020846">
    <property type="entry name" value="MFS_dom"/>
</dbReference>
<feature type="transmembrane region" description="Helical" evidence="6">
    <location>
        <begin position="235"/>
        <end position="253"/>
    </location>
</feature>
<feature type="transmembrane region" description="Helical" evidence="6">
    <location>
        <begin position="58"/>
        <end position="77"/>
    </location>
</feature>
<feature type="transmembrane region" description="Helical" evidence="6">
    <location>
        <begin position="284"/>
        <end position="304"/>
    </location>
</feature>
<sequence length="445" mass="46954">MNASLSTGHADSGDRPSAGVPYLLVGMMFLTYAFSYLDRQIVNIVAEHMKTDLDLADWQIGAMSGLGFALLYTTLGLPVARLAERTDRVNIITAALMVWSGCTALFGLGRNFIEVFAARIGVGLGEAGGSPPAMSMIADATPRAYQSRALALYNLGVPMGALLGMVLGGFVVDALGWRWAFWIVGPPGILLAILIRMLLRDPRGRADAEASKAVRSQDTVPSLGEVAASLRRNTAFWWIAAGAALTTFVGYGQQTFYASFFLRNHADQLDDLAKALGLAGPTTVLGIGLGIAFGLGGAIGTILGGQLGDRWRSPHAYLWVPALGSALAAPLYIATLVLPSAGFSLALLVVPVALKSMWYGPIYAAVQRMTHARSRATVLAIFLFLLNALGLGFGPLSIGLISDWLAQSMGEAQGLRWALIAVTIVSLASSLCFWAAKGRPGEVPG</sequence>
<evidence type="ECO:0000259" key="7">
    <source>
        <dbReference type="PROSITE" id="PS50850"/>
    </source>
</evidence>
<evidence type="ECO:0000256" key="4">
    <source>
        <dbReference type="ARBA" id="ARBA00022989"/>
    </source>
</evidence>
<dbReference type="InterPro" id="IPR011701">
    <property type="entry name" value="MFS"/>
</dbReference>
<keyword evidence="4 6" id="KW-1133">Transmembrane helix</keyword>
<evidence type="ECO:0000256" key="6">
    <source>
        <dbReference type="SAM" id="Phobius"/>
    </source>
</evidence>
<dbReference type="PROSITE" id="PS50850">
    <property type="entry name" value="MFS"/>
    <property type="match status" value="1"/>
</dbReference>
<dbReference type="SUPFAM" id="SSF103473">
    <property type="entry name" value="MFS general substrate transporter"/>
    <property type="match status" value="1"/>
</dbReference>
<keyword evidence="2" id="KW-0813">Transport</keyword>
<accession>A0ABX8E122</accession>
<reference evidence="8 9" key="1">
    <citation type="journal article" date="2021" name="Int. J. Syst. Evol. Microbiol.">
        <title>Novosphingobium decolorationis sp. nov., an aniline blue-decolourizing bacterium isolated from East Pacific sediment.</title>
        <authorList>
            <person name="Chen X."/>
            <person name="Dong B."/>
            <person name="Chen T."/>
            <person name="Ren N."/>
            <person name="Wang J."/>
            <person name="Xu Y."/>
            <person name="Yang J."/>
            <person name="Zhu S."/>
            <person name="Chen J."/>
        </authorList>
    </citation>
    <scope>NUCLEOTIDE SEQUENCE [LARGE SCALE GENOMIC DNA]</scope>
    <source>
        <strain evidence="8 9">502str22</strain>
    </source>
</reference>
<dbReference type="InterPro" id="IPR044770">
    <property type="entry name" value="MFS_spinster-like"/>
</dbReference>
<dbReference type="Pfam" id="PF07690">
    <property type="entry name" value="MFS_1"/>
    <property type="match status" value="1"/>
</dbReference>
<dbReference type="Gene3D" id="1.20.1250.20">
    <property type="entry name" value="MFS general substrate transporter like domains"/>
    <property type="match status" value="2"/>
</dbReference>
<proteinExistence type="predicted"/>
<feature type="transmembrane region" description="Helical" evidence="6">
    <location>
        <begin position="20"/>
        <end position="37"/>
    </location>
</feature>
<evidence type="ECO:0000256" key="3">
    <source>
        <dbReference type="ARBA" id="ARBA00022692"/>
    </source>
</evidence>
<gene>
    <name evidence="8" type="ORF">HT578_01880</name>
</gene>
<evidence type="ECO:0000256" key="1">
    <source>
        <dbReference type="ARBA" id="ARBA00004141"/>
    </source>
</evidence>
<feature type="transmembrane region" description="Helical" evidence="6">
    <location>
        <begin position="150"/>
        <end position="171"/>
    </location>
</feature>
<protein>
    <submittedName>
        <fullName evidence="8">MFS transporter</fullName>
    </submittedName>
</protein>
<feature type="transmembrane region" description="Helical" evidence="6">
    <location>
        <begin position="343"/>
        <end position="366"/>
    </location>
</feature>
<comment type="subcellular location">
    <subcellularLocation>
        <location evidence="1">Membrane</location>
        <topology evidence="1">Multi-pass membrane protein</topology>
    </subcellularLocation>
</comment>
<evidence type="ECO:0000256" key="2">
    <source>
        <dbReference type="ARBA" id="ARBA00022448"/>
    </source>
</evidence>
<feature type="transmembrane region" description="Helical" evidence="6">
    <location>
        <begin position="414"/>
        <end position="436"/>
    </location>
</feature>
<feature type="domain" description="Major facilitator superfamily (MFS) profile" evidence="7">
    <location>
        <begin position="24"/>
        <end position="438"/>
    </location>
</feature>
<feature type="transmembrane region" description="Helical" evidence="6">
    <location>
        <begin position="89"/>
        <end position="109"/>
    </location>
</feature>
<dbReference type="InterPro" id="IPR036259">
    <property type="entry name" value="MFS_trans_sf"/>
</dbReference>
<keyword evidence="3 6" id="KW-0812">Transmembrane</keyword>
<feature type="transmembrane region" description="Helical" evidence="6">
    <location>
        <begin position="316"/>
        <end position="337"/>
    </location>
</feature>
<dbReference type="EMBL" id="CP054856">
    <property type="protein sequence ID" value="QVM82618.1"/>
    <property type="molecule type" value="Genomic_DNA"/>
</dbReference>
<feature type="transmembrane region" description="Helical" evidence="6">
    <location>
        <begin position="378"/>
        <end position="402"/>
    </location>
</feature>
<evidence type="ECO:0000313" key="8">
    <source>
        <dbReference type="EMBL" id="QVM82618.1"/>
    </source>
</evidence>
<evidence type="ECO:0000256" key="5">
    <source>
        <dbReference type="ARBA" id="ARBA00023136"/>
    </source>
</evidence>
<organism evidence="8 9">
    <name type="scientific">Novosphingobium decolorationis</name>
    <dbReference type="NCBI Taxonomy" id="2698673"/>
    <lineage>
        <taxon>Bacteria</taxon>
        <taxon>Pseudomonadati</taxon>
        <taxon>Pseudomonadota</taxon>
        <taxon>Alphaproteobacteria</taxon>
        <taxon>Sphingomonadales</taxon>
        <taxon>Sphingomonadaceae</taxon>
        <taxon>Novosphingobium</taxon>
    </lineage>
</organism>
<name>A0ABX8E122_9SPHN</name>
<dbReference type="Proteomes" id="UP000677126">
    <property type="component" value="Chromosome"/>
</dbReference>
<dbReference type="PANTHER" id="PTHR23505:SF79">
    <property type="entry name" value="PROTEIN SPINSTER"/>
    <property type="match status" value="1"/>
</dbReference>
<dbReference type="PANTHER" id="PTHR23505">
    <property type="entry name" value="SPINSTER"/>
    <property type="match status" value="1"/>
</dbReference>
<evidence type="ECO:0000313" key="9">
    <source>
        <dbReference type="Proteomes" id="UP000677126"/>
    </source>
</evidence>
<dbReference type="RefSeq" id="WP_213501852.1">
    <property type="nucleotide sequence ID" value="NZ_CP054856.1"/>
</dbReference>
<feature type="transmembrane region" description="Helical" evidence="6">
    <location>
        <begin position="177"/>
        <end position="199"/>
    </location>
</feature>
<keyword evidence="9" id="KW-1185">Reference proteome</keyword>
<dbReference type="CDD" id="cd17328">
    <property type="entry name" value="MFS_spinster_like"/>
    <property type="match status" value="1"/>
</dbReference>